<organism evidence="1">
    <name type="scientific">Anguilla anguilla</name>
    <name type="common">European freshwater eel</name>
    <name type="synonym">Muraena anguilla</name>
    <dbReference type="NCBI Taxonomy" id="7936"/>
    <lineage>
        <taxon>Eukaryota</taxon>
        <taxon>Metazoa</taxon>
        <taxon>Chordata</taxon>
        <taxon>Craniata</taxon>
        <taxon>Vertebrata</taxon>
        <taxon>Euteleostomi</taxon>
        <taxon>Actinopterygii</taxon>
        <taxon>Neopterygii</taxon>
        <taxon>Teleostei</taxon>
        <taxon>Anguilliformes</taxon>
        <taxon>Anguillidae</taxon>
        <taxon>Anguilla</taxon>
    </lineage>
</organism>
<reference evidence="1" key="1">
    <citation type="submission" date="2014-11" db="EMBL/GenBank/DDBJ databases">
        <authorList>
            <person name="Amaro Gonzalez C."/>
        </authorList>
    </citation>
    <scope>NUCLEOTIDE SEQUENCE</scope>
</reference>
<dbReference type="AlphaFoldDB" id="A0A0E9WDP2"/>
<protein>
    <submittedName>
        <fullName evidence="1">Uncharacterized protein</fullName>
    </submittedName>
</protein>
<reference evidence="1" key="2">
    <citation type="journal article" date="2015" name="Fish Shellfish Immunol.">
        <title>Early steps in the European eel (Anguilla anguilla)-Vibrio vulnificus interaction in the gills: Role of the RtxA13 toxin.</title>
        <authorList>
            <person name="Callol A."/>
            <person name="Pajuelo D."/>
            <person name="Ebbesson L."/>
            <person name="Teles M."/>
            <person name="MacKenzie S."/>
            <person name="Amaro C."/>
        </authorList>
    </citation>
    <scope>NUCLEOTIDE SEQUENCE</scope>
</reference>
<name>A0A0E9WDP2_ANGAN</name>
<sequence>MRGMWMRYSILQPASAFPHCCRLADFTSHLMLLSNLTFCN</sequence>
<dbReference type="EMBL" id="GBXM01020120">
    <property type="protein sequence ID" value="JAH88457.1"/>
    <property type="molecule type" value="Transcribed_RNA"/>
</dbReference>
<evidence type="ECO:0000313" key="1">
    <source>
        <dbReference type="EMBL" id="JAH88457.1"/>
    </source>
</evidence>
<accession>A0A0E9WDP2</accession>
<proteinExistence type="predicted"/>